<dbReference type="Pfam" id="PF01352">
    <property type="entry name" value="KRAB"/>
    <property type="match status" value="1"/>
</dbReference>
<dbReference type="GO" id="GO:0006355">
    <property type="term" value="P:regulation of DNA-templated transcription"/>
    <property type="evidence" value="ECO:0007669"/>
    <property type="project" value="InterPro"/>
</dbReference>
<dbReference type="Gene3D" id="1.10.10.60">
    <property type="entry name" value="Homeodomain-like"/>
    <property type="match status" value="8"/>
</dbReference>
<dbReference type="CDD" id="cd07765">
    <property type="entry name" value="KRAB_A-box"/>
    <property type="match status" value="1"/>
</dbReference>
<proteinExistence type="predicted"/>
<name>A0A803SWK8_ANOCA</name>
<dbReference type="InterPro" id="IPR044822">
    <property type="entry name" value="Myb_DNA-bind_4"/>
</dbReference>
<dbReference type="SMART" id="SM00349">
    <property type="entry name" value="KRAB"/>
    <property type="match status" value="1"/>
</dbReference>
<feature type="region of interest" description="Disordered" evidence="1">
    <location>
        <begin position="2258"/>
        <end position="2328"/>
    </location>
</feature>
<feature type="domain" description="KRAB" evidence="2">
    <location>
        <begin position="30"/>
        <end position="104"/>
    </location>
</feature>
<dbReference type="GeneTree" id="ENSGT01110000267750"/>
<gene>
    <name evidence="3" type="primary">LOC100566453</name>
</gene>
<feature type="region of interest" description="Disordered" evidence="1">
    <location>
        <begin position="1216"/>
        <end position="1245"/>
    </location>
</feature>
<reference evidence="3" key="2">
    <citation type="submission" date="2025-08" db="UniProtKB">
        <authorList>
            <consortium name="Ensembl"/>
        </authorList>
    </citation>
    <scope>IDENTIFICATION</scope>
</reference>
<dbReference type="KEGG" id="acs:100566453"/>
<dbReference type="GeneID" id="100566453"/>
<dbReference type="Gene3D" id="6.10.140.140">
    <property type="match status" value="1"/>
</dbReference>
<dbReference type="OrthoDB" id="9012254at2759"/>
<reference evidence="3" key="1">
    <citation type="submission" date="2009-12" db="EMBL/GenBank/DDBJ databases">
        <title>The Genome Sequence of Anolis carolinensis (Green Anole Lizard).</title>
        <authorList>
            <consortium name="The Genome Sequencing Platform"/>
            <person name="Di Palma F."/>
            <person name="Alfoldi J."/>
            <person name="Heiman D."/>
            <person name="Young S."/>
            <person name="Grabherr M."/>
            <person name="Johnson J."/>
            <person name="Lander E.S."/>
            <person name="Lindblad-Toh K."/>
        </authorList>
    </citation>
    <scope>NUCLEOTIDE SEQUENCE [LARGE SCALE GENOMIC DNA]</scope>
    <source>
        <strain evidence="3">JBL SC #1</strain>
    </source>
</reference>
<feature type="region of interest" description="Disordered" evidence="1">
    <location>
        <begin position="1968"/>
        <end position="2000"/>
    </location>
</feature>
<feature type="compositionally biased region" description="Basic residues" evidence="1">
    <location>
        <begin position="2312"/>
        <end position="2328"/>
    </location>
</feature>
<feature type="compositionally biased region" description="Acidic residues" evidence="1">
    <location>
        <begin position="2260"/>
        <end position="2273"/>
    </location>
</feature>
<dbReference type="InterPro" id="IPR001909">
    <property type="entry name" value="KRAB"/>
</dbReference>
<feature type="compositionally biased region" description="Basic and acidic residues" evidence="1">
    <location>
        <begin position="407"/>
        <end position="420"/>
    </location>
</feature>
<feature type="compositionally biased region" description="Polar residues" evidence="1">
    <location>
        <begin position="1968"/>
        <end position="1977"/>
    </location>
</feature>
<feature type="compositionally biased region" description="Basic and acidic residues" evidence="1">
    <location>
        <begin position="1224"/>
        <end position="1236"/>
    </location>
</feature>
<organism evidence="3 4">
    <name type="scientific">Anolis carolinensis</name>
    <name type="common">Green anole</name>
    <name type="synonym">American chameleon</name>
    <dbReference type="NCBI Taxonomy" id="28377"/>
    <lineage>
        <taxon>Eukaryota</taxon>
        <taxon>Metazoa</taxon>
        <taxon>Chordata</taxon>
        <taxon>Craniata</taxon>
        <taxon>Vertebrata</taxon>
        <taxon>Euteleostomi</taxon>
        <taxon>Lepidosauria</taxon>
        <taxon>Squamata</taxon>
        <taxon>Bifurcata</taxon>
        <taxon>Unidentata</taxon>
        <taxon>Episquamata</taxon>
        <taxon>Toxicofera</taxon>
        <taxon>Iguania</taxon>
        <taxon>Dactyloidae</taxon>
        <taxon>Anolis</taxon>
    </lineage>
</organism>
<dbReference type="PANTHER" id="PTHR47595">
    <property type="entry name" value="HEAT SHOCK 70 KDA PROTEIN 14"/>
    <property type="match status" value="1"/>
</dbReference>
<feature type="compositionally biased region" description="Basic and acidic residues" evidence="1">
    <location>
        <begin position="1842"/>
        <end position="1856"/>
    </location>
</feature>
<dbReference type="InParanoid" id="A0A803SWK8"/>
<evidence type="ECO:0000256" key="1">
    <source>
        <dbReference type="SAM" id="MobiDB-lite"/>
    </source>
</evidence>
<protein>
    <recommendedName>
        <fullName evidence="2">KRAB domain-containing protein</fullName>
    </recommendedName>
</protein>
<dbReference type="SUPFAM" id="SSF109640">
    <property type="entry name" value="KRAB domain (Kruppel-associated box)"/>
    <property type="match status" value="1"/>
</dbReference>
<feature type="region of interest" description="Disordered" evidence="1">
    <location>
        <begin position="1410"/>
        <end position="1436"/>
    </location>
</feature>
<feature type="compositionally biased region" description="Polar residues" evidence="1">
    <location>
        <begin position="1413"/>
        <end position="1422"/>
    </location>
</feature>
<feature type="region of interest" description="Disordered" evidence="1">
    <location>
        <begin position="395"/>
        <end position="422"/>
    </location>
</feature>
<dbReference type="InterPro" id="IPR036051">
    <property type="entry name" value="KRAB_dom_sf"/>
</dbReference>
<keyword evidence="4" id="KW-1185">Reference proteome</keyword>
<dbReference type="Proteomes" id="UP000001646">
    <property type="component" value="Unplaced"/>
</dbReference>
<evidence type="ECO:0000313" key="3">
    <source>
        <dbReference type="Ensembl" id="ENSACAP00000027348.1"/>
    </source>
</evidence>
<dbReference type="Ensembl" id="ENSACAT00000045723.1">
    <property type="protein sequence ID" value="ENSACAP00000027348.1"/>
    <property type="gene ID" value="ENSACAG00000044965.1"/>
</dbReference>
<evidence type="ECO:0000259" key="2">
    <source>
        <dbReference type="PROSITE" id="PS50805"/>
    </source>
</evidence>
<feature type="region of interest" description="Disordered" evidence="1">
    <location>
        <begin position="1842"/>
        <end position="1862"/>
    </location>
</feature>
<sequence>MISRHTEGGKSAPNSSFVEEAARTMSLEQVTFKDVAIYFTEDEWRLLDKNQRTLYEEVMIETYENVTCLSFNQKTARQQDSYETLPRCGASHDCSQDISTSFCERELVKIFSQHSISNFLKSPLSVRTAGKKEVKEEDRQREVKKKGKRKRKGKIWRLAEIRDLLVIWGQQKYQDTLQVMHRNIEVFQEIAAEMKARGHNRNAEECRAKSKMMRLKFKEVFDHNQKSGNAPKTCLFYKELEVILRRDASTEPAILSQSLPIRWVQGNKEGDAPAILEVEETCSQESIGLSPSLLDAQVDTEEAAAEGEFDVNIVLVSPQSTPQRPSFGGDEKTVVSLLAYPVGEAEAGINQKAALQQDSYERLPHSGTSNYCSTSVHESGVVKIFSQHSASNFLESPPSVRIAGPKKGKDEDGQRGEAQKKEKRKGILWKLAEIRALLDIWGQQKFQDALQGVHRNIEVFEEIASEMMARGHDRNAEECRTKAKMMRLKFKEVFDHNQTPGNTPKTCSFYKELEAILRRDANTEPARLSQSLPICWVQGNEEGETSVVPEVEKTRFPESIGLSSSLLDTQIATEVSEVEVEFGVNIVMVSPALTESPQFIPVQTPFGDHEKIGVSLPAHSLGEPEAGISQKTALQQDCYERLPPSGTSHYCSQDVSTSFCKKGLVNMIPQHSTSNFLECPPSVRTVGEKEGKNEDRQQEVHKRGKGKDIMWKLDEIRDLLDIWGQQRFQDVLQVMHMNIEVFEEIASEMMARGHDRNAEECRTRAKMMQQTFKEVLAHNNISGNAPRICPFYKELEVILLRDAGTEPVRLSQSLPIRWVQGNKEGEASAVLEAEGTSSQESIGLSPSLLDAQIATEEAAAEEEFDMNIVLVSPALSESPQSTPVQTPFGEGEKADVSLPADPVGKPEAGIHQKTALEQDCYERSSPSGSSHYCSQDNSTSFCPRGLVNMISQRSTNNFLECPSSVRTVGENEGSDEDRQPEDKRKGKLRGKIWRLAETRALLDIWGQQNVQEALQVMHRNLEVFEEIADEMMARGHDRNAEECRAKVKMMRLKFKEVLAHNKKSGNAPKTCLFYKELEAILLRDASSEPARLSQSLPIRWVQGSKGREAPALPKVKETWSQEIIGQTPSRLDAQMATEDARTREEFDVNRVLVSPGLTELPQSTLLRPSFGGREKSGSGEPEAGINQKTSQDVATSFCKRGVVKIFSQHSASRFLERPPSVRAAGEKEGKDEDRQRGVQKKGRRRGRMWRLPETCDLLDIWGQQNFQDALHVMHRNIEVFEEIAIEMRARGHNRNAEECRAKAKMMRLKFKEVFDHNQTPGNTPKTCSFYKELEVILRRDASTEPAILSQSLPVRWVQGNKEGDASAVLEVEETSSQESIGLTPSLLDAQVDTEEAMTKEEFDVNRVLVSPGLTESPQSTPLRPSFGGHEKSGVSLPAHSLGEPEADINRKTALQQDCYENIPHSGTSHYGSQDISTSSCKREAVKIVSQHSSSNFLEILPSVRTAGEKEVKEEDREEEVQKKGRGNGIRWNLDETLDLLDIWGKQNFQDDLKMLHMNIEIYEEIATEMRSRGHDRNAEECRAKAKMMRLKFKEAFDHNKISGNAPRSCSFYEELEVILRRDASTEPAELTHGLPIRWVQGKEEGEASAVPKVEETWSQESIGLSPSLLDSQIATEEATTKEEFDMTRVLVSPSLTESPQSTPLRPYFGRHEKTEVSLPEDPVVEPEAEATAKEDFDVKRVLVSPSQTESPQSTAMQMLFGGHEKTHVNLPAHSVGEPEAGISQKTALQQDCCEKLPCCGTSHYCSQDMSTSFLIKELIKLLSQHSGSNFLDYLPSLRADGQKEGMDEDRPQEVQRRGKGRGKGIRWKLGETRDLLDIWGQQKYQDALHGVHRNIEVFQEIAVEMRTRGHNRDAEECRAKAKKMRLTFTEVLAHNNVPGNAPITCPFYKELEAILLRDASAESTRLSQSLPVHSVQGNEEGEASAVLEVEETSSQESIGLSPSLLDAQVATEEASAKEEFDVNRVLVSPGLTESPQSTPMQTPFGGHEKTGVSLPAHPLGEPEAGINQKTALQQDCYEKLPCCGSSHYCSQDMSTSFLKTELIKLISQHSASNFLELLSSLRTIGRKEGADEDRQQEVKRKGKGKGITWKVHETRDLLDIWGQQKFQDALQVMHRNIEVFEEIASEMMARGHDRNAEECRTKAKKMRLTFKEVLAHNNTPGNAPRTCPFYKELEVILHGDAGTESTRLSQSLPILSVQGNEEEEVSGVPEVEETSSQGSIGLSPSLLDAQMATEEEEGAPTVAPLSPGTHLHNMRTRSQGGKRRKALV</sequence>
<dbReference type="PROSITE" id="PS50805">
    <property type="entry name" value="KRAB"/>
    <property type="match status" value="1"/>
</dbReference>
<dbReference type="Pfam" id="PF13837">
    <property type="entry name" value="Myb_DNA-bind_4"/>
    <property type="match status" value="8"/>
</dbReference>
<reference evidence="3" key="3">
    <citation type="submission" date="2025-09" db="UniProtKB">
        <authorList>
            <consortium name="Ensembl"/>
        </authorList>
    </citation>
    <scope>IDENTIFICATION</scope>
</reference>
<feature type="region of interest" description="Disordered" evidence="1">
    <location>
        <begin position="1162"/>
        <end position="1191"/>
    </location>
</feature>
<dbReference type="PANTHER" id="PTHR47595:SF1">
    <property type="entry name" value="MYB_SANT-LIKE DNA-BINDING DOMAIN-CONTAINING PROTEIN"/>
    <property type="match status" value="1"/>
</dbReference>
<accession>A0A803SWK8</accession>
<feature type="region of interest" description="Disordered" evidence="1">
    <location>
        <begin position="962"/>
        <end position="986"/>
    </location>
</feature>
<evidence type="ECO:0000313" key="4">
    <source>
        <dbReference type="Proteomes" id="UP000001646"/>
    </source>
</evidence>